<gene>
    <name evidence="1" type="ORF">GMARGA_LOCUS12222</name>
</gene>
<keyword evidence="2" id="KW-1185">Reference proteome</keyword>
<evidence type="ECO:0000313" key="1">
    <source>
        <dbReference type="EMBL" id="CAG8702597.1"/>
    </source>
</evidence>
<dbReference type="Proteomes" id="UP000789901">
    <property type="component" value="Unassembled WGS sequence"/>
</dbReference>
<proteinExistence type="predicted"/>
<name>A0ABN7UZP5_GIGMA</name>
<reference evidence="1 2" key="1">
    <citation type="submission" date="2021-06" db="EMBL/GenBank/DDBJ databases">
        <authorList>
            <person name="Kallberg Y."/>
            <person name="Tangrot J."/>
            <person name="Rosling A."/>
        </authorList>
    </citation>
    <scope>NUCLEOTIDE SEQUENCE [LARGE SCALE GENOMIC DNA]</scope>
    <source>
        <strain evidence="1 2">120-4 pot B 10/14</strain>
    </source>
</reference>
<evidence type="ECO:0000313" key="2">
    <source>
        <dbReference type="Proteomes" id="UP000789901"/>
    </source>
</evidence>
<organism evidence="1 2">
    <name type="scientific">Gigaspora margarita</name>
    <dbReference type="NCBI Taxonomy" id="4874"/>
    <lineage>
        <taxon>Eukaryota</taxon>
        <taxon>Fungi</taxon>
        <taxon>Fungi incertae sedis</taxon>
        <taxon>Mucoromycota</taxon>
        <taxon>Glomeromycotina</taxon>
        <taxon>Glomeromycetes</taxon>
        <taxon>Diversisporales</taxon>
        <taxon>Gigasporaceae</taxon>
        <taxon>Gigaspora</taxon>
    </lineage>
</organism>
<sequence>MSISTPELATMIHTTVNFDDNLFKKIFDANNLSLATNNLKIRCDDKPKFEKYYQHKDDTSEPTYFIGL</sequence>
<protein>
    <submittedName>
        <fullName evidence="1">37878_t:CDS:1</fullName>
    </submittedName>
</protein>
<accession>A0ABN7UZP5</accession>
<dbReference type="EMBL" id="CAJVQB010007400">
    <property type="protein sequence ID" value="CAG8702597.1"/>
    <property type="molecule type" value="Genomic_DNA"/>
</dbReference>
<comment type="caution">
    <text evidence="1">The sequence shown here is derived from an EMBL/GenBank/DDBJ whole genome shotgun (WGS) entry which is preliminary data.</text>
</comment>